<gene>
    <name evidence="4 5" type="primary">rplM</name>
    <name evidence="5" type="ORF">COU08_02635</name>
</gene>
<dbReference type="SUPFAM" id="SSF52161">
    <property type="entry name" value="Ribosomal protein L13"/>
    <property type="match status" value="1"/>
</dbReference>
<dbReference type="Proteomes" id="UP000228635">
    <property type="component" value="Unassembled WGS sequence"/>
</dbReference>
<dbReference type="Pfam" id="PF00572">
    <property type="entry name" value="Ribosomal_L13"/>
    <property type="match status" value="1"/>
</dbReference>
<protein>
    <recommendedName>
        <fullName evidence="4">Large ribosomal subunit protein uL13</fullName>
    </recommendedName>
</protein>
<dbReference type="InterPro" id="IPR005823">
    <property type="entry name" value="Ribosomal_uL13_bac-type"/>
</dbReference>
<dbReference type="GO" id="GO:0006412">
    <property type="term" value="P:translation"/>
    <property type="evidence" value="ECO:0007669"/>
    <property type="project" value="UniProtKB-UniRule"/>
</dbReference>
<comment type="similarity">
    <text evidence="1 4">Belongs to the universal ribosomal protein uL13 family.</text>
</comment>
<organism evidence="5 6">
    <name type="scientific">Candidatus Harrisonbacteria bacterium CG10_big_fil_rev_8_21_14_0_10_42_17</name>
    <dbReference type="NCBI Taxonomy" id="1974584"/>
    <lineage>
        <taxon>Bacteria</taxon>
        <taxon>Candidatus Harrisoniibacteriota</taxon>
    </lineage>
</organism>
<dbReference type="GO" id="GO:0003735">
    <property type="term" value="F:structural constituent of ribosome"/>
    <property type="evidence" value="ECO:0007669"/>
    <property type="project" value="InterPro"/>
</dbReference>
<keyword evidence="3 4" id="KW-0687">Ribonucleoprotein</keyword>
<dbReference type="PANTHER" id="PTHR11545">
    <property type="entry name" value="RIBOSOMAL PROTEIN L13"/>
    <property type="match status" value="1"/>
</dbReference>
<dbReference type="InterPro" id="IPR005822">
    <property type="entry name" value="Ribosomal_uL13"/>
</dbReference>
<evidence type="ECO:0000313" key="5">
    <source>
        <dbReference type="EMBL" id="PIT92377.1"/>
    </source>
</evidence>
<comment type="caution">
    <text evidence="5">The sequence shown here is derived from an EMBL/GenBank/DDBJ whole genome shotgun (WGS) entry which is preliminary data.</text>
</comment>
<keyword evidence="2 4" id="KW-0689">Ribosomal protein</keyword>
<comment type="subunit">
    <text evidence="4">Part of the 50S ribosomal subunit.</text>
</comment>
<dbReference type="AlphaFoldDB" id="A0A2M6WHV8"/>
<dbReference type="InterPro" id="IPR036899">
    <property type="entry name" value="Ribosomal_uL13_sf"/>
</dbReference>
<dbReference type="CDD" id="cd00392">
    <property type="entry name" value="Ribosomal_L13"/>
    <property type="match status" value="1"/>
</dbReference>
<dbReference type="GO" id="GO:1990904">
    <property type="term" value="C:ribonucleoprotein complex"/>
    <property type="evidence" value="ECO:0007669"/>
    <property type="project" value="UniProtKB-KW"/>
</dbReference>
<dbReference type="PIRSF" id="PIRSF002181">
    <property type="entry name" value="Ribosomal_L13"/>
    <property type="match status" value="1"/>
</dbReference>
<evidence type="ECO:0000313" key="6">
    <source>
        <dbReference type="Proteomes" id="UP000228635"/>
    </source>
</evidence>
<comment type="function">
    <text evidence="4">This protein is one of the early assembly proteins of the 50S ribosomal subunit, although it is not seen to bind rRNA by itself. It is important during the early stages of 50S assembly.</text>
</comment>
<dbReference type="GO" id="GO:0003729">
    <property type="term" value="F:mRNA binding"/>
    <property type="evidence" value="ECO:0007669"/>
    <property type="project" value="TreeGrafter"/>
</dbReference>
<name>A0A2M6WHV8_9BACT</name>
<proteinExistence type="inferred from homology"/>
<dbReference type="GO" id="GO:0005840">
    <property type="term" value="C:ribosome"/>
    <property type="evidence" value="ECO:0007669"/>
    <property type="project" value="UniProtKB-KW"/>
</dbReference>
<dbReference type="HAMAP" id="MF_01366">
    <property type="entry name" value="Ribosomal_uL13"/>
    <property type="match status" value="1"/>
</dbReference>
<evidence type="ECO:0000256" key="2">
    <source>
        <dbReference type="ARBA" id="ARBA00022980"/>
    </source>
</evidence>
<evidence type="ECO:0000256" key="3">
    <source>
        <dbReference type="ARBA" id="ARBA00023274"/>
    </source>
</evidence>
<dbReference type="EMBL" id="PFBA01000024">
    <property type="protein sequence ID" value="PIT92377.1"/>
    <property type="molecule type" value="Genomic_DNA"/>
</dbReference>
<sequence>MEHIIDASGQKLGRLASNIALILQGKKHISYDPRLRGEDKVIVKNIKEVAISGRKADQKMYYHHTGYLGHLKEEKYKEVFAKEPQKVLYNAVFNMLPKNRLRQKRLNRLVIEK</sequence>
<dbReference type="GO" id="GO:0017148">
    <property type="term" value="P:negative regulation of translation"/>
    <property type="evidence" value="ECO:0007669"/>
    <property type="project" value="TreeGrafter"/>
</dbReference>
<accession>A0A2M6WHV8</accession>
<dbReference type="NCBIfam" id="TIGR01066">
    <property type="entry name" value="rplM_bact"/>
    <property type="match status" value="1"/>
</dbReference>
<reference evidence="6" key="1">
    <citation type="submission" date="2017-09" db="EMBL/GenBank/DDBJ databases">
        <title>Depth-based differentiation of microbial function through sediment-hosted aquifers and enrichment of novel symbionts in the deep terrestrial subsurface.</title>
        <authorList>
            <person name="Probst A.J."/>
            <person name="Ladd B."/>
            <person name="Jarett J.K."/>
            <person name="Geller-Mcgrath D.E."/>
            <person name="Sieber C.M.K."/>
            <person name="Emerson J.B."/>
            <person name="Anantharaman K."/>
            <person name="Thomas B.C."/>
            <person name="Malmstrom R."/>
            <person name="Stieglmeier M."/>
            <person name="Klingl A."/>
            <person name="Woyke T."/>
            <person name="Ryan C.M."/>
            <person name="Banfield J.F."/>
        </authorList>
    </citation>
    <scope>NUCLEOTIDE SEQUENCE [LARGE SCALE GENOMIC DNA]</scope>
</reference>
<evidence type="ECO:0000256" key="4">
    <source>
        <dbReference type="HAMAP-Rule" id="MF_01366"/>
    </source>
</evidence>
<evidence type="ECO:0000256" key="1">
    <source>
        <dbReference type="ARBA" id="ARBA00006227"/>
    </source>
</evidence>
<dbReference type="Gene3D" id="3.90.1180.10">
    <property type="entry name" value="Ribosomal protein L13"/>
    <property type="match status" value="1"/>
</dbReference>
<dbReference type="PANTHER" id="PTHR11545:SF2">
    <property type="entry name" value="LARGE RIBOSOMAL SUBUNIT PROTEIN UL13M"/>
    <property type="match status" value="1"/>
</dbReference>